<dbReference type="AlphaFoldDB" id="A0A7W7ID00"/>
<dbReference type="Proteomes" id="UP000549343">
    <property type="component" value="Unassembled WGS sequence"/>
</dbReference>
<reference evidence="2 3" key="2">
    <citation type="submission" date="2020-08" db="EMBL/GenBank/DDBJ databases">
        <title>Sequencing the genomes of 1000 actinobacteria strains.</title>
        <authorList>
            <person name="Klenk H.-P."/>
        </authorList>
    </citation>
    <scope>NUCLEOTIDE SEQUENCE [LARGE SCALE GENOMIC DNA]</scope>
    <source>
        <strain evidence="2 3">DSM 44772</strain>
    </source>
</reference>
<reference evidence="1 4" key="1">
    <citation type="journal article" date="2019" name="Int. J. Syst. Evol. Microbiol.">
        <title>The Global Catalogue of Microorganisms (GCM) 10K type strain sequencing project: providing services to taxonomists for standard genome sequencing and annotation.</title>
        <authorList>
            <consortium name="The Broad Institute Genomics Platform"/>
            <consortium name="The Broad Institute Genome Sequencing Center for Infectious Disease"/>
            <person name="Wu L."/>
            <person name="Ma J."/>
        </authorList>
    </citation>
    <scope>NUCLEOTIDE SEQUENCE [LARGE SCALE GENOMIC DNA]</scope>
    <source>
        <strain evidence="1 4">JCM 10667</strain>
    </source>
</reference>
<protein>
    <submittedName>
        <fullName evidence="2">Uncharacterized protein</fullName>
    </submittedName>
</protein>
<proteinExistence type="predicted"/>
<keyword evidence="4" id="KW-1185">Reference proteome</keyword>
<sequence>MRNKDPRNKEESTAARYSRLIAELRAGVFEGSGQTAPALRRAAATGEAALADPWSSYTAKIRDEPWDVTDSDIEHLKAAGHSEDEIFEMTVAAAVGVSLEALDAGLRALRDDA</sequence>
<gene>
    <name evidence="2" type="ORF">F4557_003183</name>
    <name evidence="1" type="ORF">GCM10009546_30110</name>
</gene>
<evidence type="ECO:0000313" key="4">
    <source>
        <dbReference type="Proteomes" id="UP001501427"/>
    </source>
</evidence>
<evidence type="ECO:0000313" key="3">
    <source>
        <dbReference type="Proteomes" id="UP000549343"/>
    </source>
</evidence>
<name>A0A7W7ID00_9ACTN</name>
<comment type="caution">
    <text evidence="2">The sequence shown here is derived from an EMBL/GenBank/DDBJ whole genome shotgun (WGS) entry which is preliminary data.</text>
</comment>
<dbReference type="Proteomes" id="UP001501427">
    <property type="component" value="Unassembled WGS sequence"/>
</dbReference>
<dbReference type="InterPro" id="IPR029032">
    <property type="entry name" value="AhpD-like"/>
</dbReference>
<evidence type="ECO:0000313" key="2">
    <source>
        <dbReference type="EMBL" id="MBB4774765.1"/>
    </source>
</evidence>
<reference evidence="1" key="3">
    <citation type="submission" date="2023-12" db="EMBL/GenBank/DDBJ databases">
        <authorList>
            <person name="Sun Q."/>
            <person name="Inoue M."/>
        </authorList>
    </citation>
    <scope>NUCLEOTIDE SEQUENCE</scope>
    <source>
        <strain evidence="1">JCM 10667</strain>
    </source>
</reference>
<dbReference type="EMBL" id="JACHMV010000001">
    <property type="protein sequence ID" value="MBB4774765.1"/>
    <property type="molecule type" value="Genomic_DNA"/>
</dbReference>
<dbReference type="Gene3D" id="1.20.1290.10">
    <property type="entry name" value="AhpD-like"/>
    <property type="match status" value="1"/>
</dbReference>
<accession>A0A7W7ID00</accession>
<organism evidence="2 3">
    <name type="scientific">Actinomadura livida</name>
    <dbReference type="NCBI Taxonomy" id="79909"/>
    <lineage>
        <taxon>Bacteria</taxon>
        <taxon>Bacillati</taxon>
        <taxon>Actinomycetota</taxon>
        <taxon>Actinomycetes</taxon>
        <taxon>Streptosporangiales</taxon>
        <taxon>Thermomonosporaceae</taxon>
        <taxon>Actinomadura</taxon>
    </lineage>
</organism>
<dbReference type="SUPFAM" id="SSF69118">
    <property type="entry name" value="AhpD-like"/>
    <property type="match status" value="1"/>
</dbReference>
<evidence type="ECO:0000313" key="1">
    <source>
        <dbReference type="EMBL" id="GAA0565817.1"/>
    </source>
</evidence>
<dbReference type="EMBL" id="BAAAHD010000025">
    <property type="protein sequence ID" value="GAA0565817.1"/>
    <property type="molecule type" value="Genomic_DNA"/>
</dbReference>
<dbReference type="RefSeq" id="WP_184883625.1">
    <property type="nucleotide sequence ID" value="NZ_BAAAHD010000025.1"/>
</dbReference>